<feature type="domain" description="DNA primase/polymerase bifunctional N-terminal" evidence="1">
    <location>
        <begin position="24"/>
        <end position="115"/>
    </location>
</feature>
<dbReference type="Proteomes" id="UP000240322">
    <property type="component" value="Unassembled WGS sequence"/>
</dbReference>
<evidence type="ECO:0000313" key="2">
    <source>
        <dbReference type="EMBL" id="PSN88100.1"/>
    </source>
</evidence>
<comment type="caution">
    <text evidence="2">The sequence shown here is derived from an EMBL/GenBank/DDBJ whole genome shotgun (WGS) entry which is preliminary data.</text>
</comment>
<dbReference type="SUPFAM" id="SSF56747">
    <property type="entry name" value="Prim-pol domain"/>
    <property type="match status" value="1"/>
</dbReference>
<dbReference type="Pfam" id="PF09250">
    <property type="entry name" value="Prim-Pol"/>
    <property type="match status" value="1"/>
</dbReference>
<dbReference type="EMBL" id="NEXE01000132">
    <property type="protein sequence ID" value="PSN88100.1"/>
    <property type="molecule type" value="Genomic_DNA"/>
</dbReference>
<sequence>MGGLGTQRGGYTMSITTRPFKDYEAGLNVFPLRDEEKAPAVAELAPLLQRRADEAQVKQWFARGNTNYGIACGPVSGGLWVYDFERYEDAVELFGVRGLAELSAYTRVVKTPTEGYTYTGTVSMCPDAQPKYSRIDQSTSSVKAATCAAQGHG</sequence>
<protein>
    <recommendedName>
        <fullName evidence="1">DNA primase/polymerase bifunctional N-terminal domain-containing protein</fullName>
    </recommendedName>
</protein>
<organism evidence="2 3">
    <name type="scientific">Candidatus Marsarchaeota G2 archaeon OSP_D</name>
    <dbReference type="NCBI Taxonomy" id="1978157"/>
    <lineage>
        <taxon>Archaea</taxon>
        <taxon>Candidatus Marsarchaeota</taxon>
        <taxon>Candidatus Marsarchaeota group 2</taxon>
    </lineage>
</organism>
<dbReference type="InterPro" id="IPR015330">
    <property type="entry name" value="DNA_primase/pol_bifunc_N"/>
</dbReference>
<evidence type="ECO:0000313" key="3">
    <source>
        <dbReference type="Proteomes" id="UP000240322"/>
    </source>
</evidence>
<accession>A0A2R6ANZ7</accession>
<reference evidence="2 3" key="1">
    <citation type="submission" date="2017-04" db="EMBL/GenBank/DDBJ databases">
        <title>Novel microbial lineages endemic to geothermal iron-oxide mats fill important gaps in the evolutionary history of Archaea.</title>
        <authorList>
            <person name="Jay Z.J."/>
            <person name="Beam J.P."/>
            <person name="Dlakic M."/>
            <person name="Rusch D.B."/>
            <person name="Kozubal M.A."/>
            <person name="Inskeep W.P."/>
        </authorList>
    </citation>
    <scope>NUCLEOTIDE SEQUENCE [LARGE SCALE GENOMIC DNA]</scope>
    <source>
        <strain evidence="2">OSP_D</strain>
    </source>
</reference>
<dbReference type="Gene3D" id="3.30.720.160">
    <property type="entry name" value="Bifunctional DNA primase/polymerase, N-terminal"/>
    <property type="match status" value="1"/>
</dbReference>
<name>A0A2R6ANZ7_9ARCH</name>
<proteinExistence type="predicted"/>
<gene>
    <name evidence="2" type="ORF">B9Q03_09645</name>
</gene>
<evidence type="ECO:0000259" key="1">
    <source>
        <dbReference type="Pfam" id="PF09250"/>
    </source>
</evidence>
<dbReference type="AlphaFoldDB" id="A0A2R6ANZ7"/>